<dbReference type="OrthoDB" id="8613588at2"/>
<reference evidence="1 2" key="1">
    <citation type="submission" date="2018-05" db="EMBL/GenBank/DDBJ databases">
        <title>Genomic Encyclopedia of Type Strains, Phase IV (KMG-IV): sequencing the most valuable type-strain genomes for metagenomic binning, comparative biology and taxonomic classification.</title>
        <authorList>
            <person name="Goeker M."/>
        </authorList>
    </citation>
    <scope>NUCLEOTIDE SEQUENCE [LARGE SCALE GENOMIC DNA]</scope>
    <source>
        <strain evidence="1 2">DSM 25134</strain>
    </source>
</reference>
<organism evidence="1 2">
    <name type="scientific">Aquitalea magnusonii</name>
    <dbReference type="NCBI Taxonomy" id="332411"/>
    <lineage>
        <taxon>Bacteria</taxon>
        <taxon>Pseudomonadati</taxon>
        <taxon>Pseudomonadota</taxon>
        <taxon>Betaproteobacteria</taxon>
        <taxon>Neisseriales</taxon>
        <taxon>Chromobacteriaceae</taxon>
        <taxon>Aquitalea</taxon>
    </lineage>
</organism>
<dbReference type="Proteomes" id="UP000248395">
    <property type="component" value="Unassembled WGS sequence"/>
</dbReference>
<dbReference type="EMBL" id="QJKC01000004">
    <property type="protein sequence ID" value="PXX49417.1"/>
    <property type="molecule type" value="Genomic_DNA"/>
</dbReference>
<name>A0A318JLW1_9NEIS</name>
<proteinExistence type="predicted"/>
<keyword evidence="2" id="KW-1185">Reference proteome</keyword>
<sequence>MSSQSTASNPGFVRLFGHTGDDGSITLQAIRERANKQLAKFASLAEEQLVERQISMPPAISLVSCPACSLTLENNHPQSDEILSWLTDNAKLSSQFKEVEVLFELVRAAEAAGEIFPETSCFHIGLTSAGPIAYFEDHACSPYPQ</sequence>
<dbReference type="AlphaFoldDB" id="A0A318JLW1"/>
<evidence type="ECO:0000313" key="2">
    <source>
        <dbReference type="Proteomes" id="UP000248395"/>
    </source>
</evidence>
<gene>
    <name evidence="1" type="ORF">DFR38_10457</name>
</gene>
<accession>A0A318JLW1</accession>
<dbReference type="RefSeq" id="WP_110313113.1">
    <property type="nucleotide sequence ID" value="NZ_QJKC01000004.1"/>
</dbReference>
<protein>
    <submittedName>
        <fullName evidence="1">Uncharacterized protein</fullName>
    </submittedName>
</protein>
<evidence type="ECO:0000313" key="1">
    <source>
        <dbReference type="EMBL" id="PXX49417.1"/>
    </source>
</evidence>
<comment type="caution">
    <text evidence="1">The sequence shown here is derived from an EMBL/GenBank/DDBJ whole genome shotgun (WGS) entry which is preliminary data.</text>
</comment>